<dbReference type="NCBIfam" id="NF006477">
    <property type="entry name" value="PRK08881.1"/>
    <property type="match status" value="1"/>
</dbReference>
<dbReference type="GO" id="GO:0003735">
    <property type="term" value="F:structural constituent of ribosome"/>
    <property type="evidence" value="ECO:0007669"/>
    <property type="project" value="InterPro"/>
</dbReference>
<keyword evidence="6 9" id="KW-0687">Ribonucleoprotein</keyword>
<dbReference type="EMBL" id="RQZG01000004">
    <property type="protein sequence ID" value="RRD05943.1"/>
    <property type="molecule type" value="Genomic_DNA"/>
</dbReference>
<dbReference type="InterPro" id="IPR001209">
    <property type="entry name" value="Ribosomal_uS14"/>
</dbReference>
<dbReference type="Gene3D" id="1.10.287.1480">
    <property type="match status" value="1"/>
</dbReference>
<dbReference type="Pfam" id="PF00253">
    <property type="entry name" value="Ribosomal_S14"/>
    <property type="match status" value="1"/>
</dbReference>
<organism evidence="10 11">
    <name type="scientific">Arachnia propionica</name>
    <dbReference type="NCBI Taxonomy" id="1750"/>
    <lineage>
        <taxon>Bacteria</taxon>
        <taxon>Bacillati</taxon>
        <taxon>Actinomycetota</taxon>
        <taxon>Actinomycetes</taxon>
        <taxon>Propionibacteriales</taxon>
        <taxon>Propionibacteriaceae</taxon>
        <taxon>Arachnia</taxon>
    </lineage>
</organism>
<comment type="similarity">
    <text evidence="2 9">Belongs to the universal ribosomal protein uS14 family.</text>
</comment>
<comment type="function">
    <text evidence="1 9">Binds 16S rRNA, required for the assembly of 30S particles and may also be responsible for determining the conformation of the 16S rRNA at the A site.</text>
</comment>
<evidence type="ECO:0000256" key="8">
    <source>
        <dbReference type="ARBA" id="ARBA00047110"/>
    </source>
</evidence>
<dbReference type="GO" id="GO:0015935">
    <property type="term" value="C:small ribosomal subunit"/>
    <property type="evidence" value="ECO:0007669"/>
    <property type="project" value="TreeGrafter"/>
</dbReference>
<protein>
    <recommendedName>
        <fullName evidence="7 9">Small ribosomal subunit protein uS14</fullName>
    </recommendedName>
</protein>
<evidence type="ECO:0000256" key="3">
    <source>
        <dbReference type="ARBA" id="ARBA00022730"/>
    </source>
</evidence>
<dbReference type="SUPFAM" id="SSF57716">
    <property type="entry name" value="Glucocorticoid receptor-like (DNA-binding domain)"/>
    <property type="match status" value="1"/>
</dbReference>
<comment type="caution">
    <text evidence="10">The sequence shown here is derived from an EMBL/GenBank/DDBJ whole genome shotgun (WGS) entry which is preliminary data.</text>
</comment>
<gene>
    <name evidence="9" type="primary">rpsN</name>
    <name evidence="10" type="ORF">EII34_04455</name>
</gene>
<evidence type="ECO:0000256" key="5">
    <source>
        <dbReference type="ARBA" id="ARBA00022980"/>
    </source>
</evidence>
<keyword evidence="5 9" id="KW-0689">Ribosomal protein</keyword>
<dbReference type="RefSeq" id="WP_124843356.1">
    <property type="nucleotide sequence ID" value="NZ_JAUNKP010000014.1"/>
</dbReference>
<reference evidence="10 11" key="1">
    <citation type="submission" date="2018-11" db="EMBL/GenBank/DDBJ databases">
        <title>Genomes From Bacteria Associated with the Canine Oral Cavity: a Test Case for Automated Genome-Based Taxonomic Assignment.</title>
        <authorList>
            <person name="Coil D.A."/>
            <person name="Jospin G."/>
            <person name="Darling A.E."/>
            <person name="Wallis C."/>
            <person name="Davis I.J."/>
            <person name="Harris S."/>
            <person name="Eisen J.A."/>
            <person name="Holcombe L.J."/>
            <person name="O'Flynn C."/>
        </authorList>
    </citation>
    <scope>NUCLEOTIDE SEQUENCE [LARGE SCALE GENOMIC DNA]</scope>
    <source>
        <strain evidence="10 11">OH887_COT-365</strain>
    </source>
</reference>
<evidence type="ECO:0000256" key="7">
    <source>
        <dbReference type="ARBA" id="ARBA00035167"/>
    </source>
</evidence>
<evidence type="ECO:0000256" key="2">
    <source>
        <dbReference type="ARBA" id="ARBA00009083"/>
    </source>
</evidence>
<evidence type="ECO:0000256" key="4">
    <source>
        <dbReference type="ARBA" id="ARBA00022884"/>
    </source>
</evidence>
<evidence type="ECO:0000256" key="6">
    <source>
        <dbReference type="ARBA" id="ARBA00023274"/>
    </source>
</evidence>
<dbReference type="GO" id="GO:0005737">
    <property type="term" value="C:cytoplasm"/>
    <property type="evidence" value="ECO:0007669"/>
    <property type="project" value="UniProtKB-ARBA"/>
</dbReference>
<name>A0A3P1TBU0_9ACTN</name>
<comment type="subunit">
    <text evidence="8 9">Part of the 30S ribosomal subunit. Contacts proteins S3 and S10.</text>
</comment>
<evidence type="ECO:0000256" key="1">
    <source>
        <dbReference type="ARBA" id="ARBA00003686"/>
    </source>
</evidence>
<dbReference type="Proteomes" id="UP000280819">
    <property type="component" value="Unassembled WGS sequence"/>
</dbReference>
<sequence length="101" mass="11471">MAKRSKIVQNERRRRIVAQQAERRAALKAVIADPDTDADERFAAVRKLASLKRDGSPVRVRNRDALDGRPRGYLRVAGVSRVRFRQLAHRGELPGIVKSSW</sequence>
<keyword evidence="3 9" id="KW-0699">rRNA-binding</keyword>
<keyword evidence="4 9" id="KW-0694">RNA-binding</keyword>
<evidence type="ECO:0000256" key="9">
    <source>
        <dbReference type="HAMAP-Rule" id="MF_00537"/>
    </source>
</evidence>
<dbReference type="FunFam" id="1.10.287.1480:FF:000001">
    <property type="entry name" value="30S ribosomal protein S14"/>
    <property type="match status" value="1"/>
</dbReference>
<dbReference type="PANTHER" id="PTHR19836">
    <property type="entry name" value="30S RIBOSOMAL PROTEIN S14"/>
    <property type="match status" value="1"/>
</dbReference>
<accession>A0A3P1TBU0</accession>
<dbReference type="HAMAP" id="MF_00537">
    <property type="entry name" value="Ribosomal_uS14_1"/>
    <property type="match status" value="1"/>
</dbReference>
<dbReference type="GO" id="GO:0019843">
    <property type="term" value="F:rRNA binding"/>
    <property type="evidence" value="ECO:0007669"/>
    <property type="project" value="UniProtKB-UniRule"/>
</dbReference>
<evidence type="ECO:0000313" key="10">
    <source>
        <dbReference type="EMBL" id="RRD05943.1"/>
    </source>
</evidence>
<dbReference type="InterPro" id="IPR023036">
    <property type="entry name" value="Ribosomal_uS14_bac/plastid"/>
</dbReference>
<evidence type="ECO:0000313" key="11">
    <source>
        <dbReference type="Proteomes" id="UP000280819"/>
    </source>
</evidence>
<dbReference type="GO" id="GO:0006412">
    <property type="term" value="P:translation"/>
    <property type="evidence" value="ECO:0007669"/>
    <property type="project" value="UniProtKB-UniRule"/>
</dbReference>
<dbReference type="OrthoDB" id="9810484at2"/>
<proteinExistence type="inferred from homology"/>
<dbReference type="AlphaFoldDB" id="A0A3P1TBU0"/>
<dbReference type="PANTHER" id="PTHR19836:SF23">
    <property type="entry name" value="SMALL RIBOSOMAL SUBUNIT PROTEIN US14A"/>
    <property type="match status" value="1"/>
</dbReference>